<proteinExistence type="predicted"/>
<evidence type="ECO:0000313" key="2">
    <source>
        <dbReference type="Proteomes" id="UP001292094"/>
    </source>
</evidence>
<dbReference type="EMBL" id="JAWZYT010005428">
    <property type="protein sequence ID" value="KAK4290588.1"/>
    <property type="molecule type" value="Genomic_DNA"/>
</dbReference>
<dbReference type="Proteomes" id="UP001292094">
    <property type="component" value="Unassembled WGS sequence"/>
</dbReference>
<evidence type="ECO:0000313" key="1">
    <source>
        <dbReference type="EMBL" id="KAK4290588.1"/>
    </source>
</evidence>
<comment type="caution">
    <text evidence="1">The sequence shown here is derived from an EMBL/GenBank/DDBJ whole genome shotgun (WGS) entry which is preliminary data.</text>
</comment>
<organism evidence="1 2">
    <name type="scientific">Petrolisthes manimaculis</name>
    <dbReference type="NCBI Taxonomy" id="1843537"/>
    <lineage>
        <taxon>Eukaryota</taxon>
        <taxon>Metazoa</taxon>
        <taxon>Ecdysozoa</taxon>
        <taxon>Arthropoda</taxon>
        <taxon>Crustacea</taxon>
        <taxon>Multicrustacea</taxon>
        <taxon>Malacostraca</taxon>
        <taxon>Eumalacostraca</taxon>
        <taxon>Eucarida</taxon>
        <taxon>Decapoda</taxon>
        <taxon>Pleocyemata</taxon>
        <taxon>Anomura</taxon>
        <taxon>Galatheoidea</taxon>
        <taxon>Porcellanidae</taxon>
        <taxon>Petrolisthes</taxon>
    </lineage>
</organism>
<accession>A0AAE1NJ62</accession>
<keyword evidence="2" id="KW-1185">Reference proteome</keyword>
<sequence>MAFDGYIHLFFFGQMTVKLQSEGNVSKAPSVRTIQSVEVMIVLALHHHTTVMLFCWETMGASWVTAGRLCRPESQLRLG</sequence>
<gene>
    <name evidence="1" type="ORF">Pmani_036515</name>
</gene>
<dbReference type="AlphaFoldDB" id="A0AAE1NJ62"/>
<reference evidence="1" key="1">
    <citation type="submission" date="2023-11" db="EMBL/GenBank/DDBJ databases">
        <title>Genome assemblies of two species of porcelain crab, Petrolisthes cinctipes and Petrolisthes manimaculis (Anomura: Porcellanidae).</title>
        <authorList>
            <person name="Angst P."/>
        </authorList>
    </citation>
    <scope>NUCLEOTIDE SEQUENCE</scope>
    <source>
        <strain evidence="1">PB745_02</strain>
        <tissue evidence="1">Gill</tissue>
    </source>
</reference>
<protein>
    <submittedName>
        <fullName evidence="1">Uncharacterized protein</fullName>
    </submittedName>
</protein>
<name>A0AAE1NJ62_9EUCA</name>